<gene>
    <name evidence="4" type="ORF">NYZ96_32770</name>
</gene>
<sequence length="634" mass="68002">MTRFTRYGIAMPLASLILSTSCLAVHAAEYRANSTILSNDIVYDVHADGSYTKDVTELDRIDTEQGVREGGESSLGYSTSLQALEIVEAYTLTRDGRRIDVTPDQIREQQSPASARAPMFVDQRLKVVVFPAVEVGAKLMLHYRLTQKTPLFPGQFSALEQFSDGVPRESMQLTVRAPAAMPLQADAVDLPGGRQPAGEAGGEAGVQVWRWSLSKQPARTPELYSTASLDRSPRVAITSFADYAAIGAAYQQRAMPKAAVTPKVQALADSLTEGVSDRRRQAEILYDWGSTHIRYVALYLGLGGVVPHDADAILAAAYGDCKDHVTLLEALLAAKGIASQPVLVNLGNTYWVPKVALPLGVFDHAITYLPEFDLYVDSTAMLARFGVLPSSELGKRGLVAGTDKQAGSLRTLPLGDPAHDTVRVTRRVAMEADGTLQGSGQIDNEGVFDLNARSVFASLPPGMEAQVAERILALTGQDGTGTYHYADVRDLGKPFVYGSAFRLPEYALLPGPGAIPVPVGLGSINGIASTFDAAGLEARQTSIAMAARHVVETTIVTLAPGVRVPRLPKPVAIDSPLGSYRASYRQDGSDGAVVTVTRDLLLKPAGPLITPADYPAFRKFALAVKRELRTQLVY</sequence>
<feature type="domain" description="Transglutaminase-like" evidence="2">
    <location>
        <begin position="266"/>
        <end position="345"/>
    </location>
</feature>
<reference evidence="4" key="1">
    <citation type="submission" date="2022-09" db="EMBL/GenBank/DDBJ databases">
        <title>Genomic of Burkholderia gladioli.</title>
        <authorList>
            <person name="Wu H."/>
        </authorList>
    </citation>
    <scope>NUCLEOTIDE SEQUENCE</scope>
    <source>
        <strain evidence="4">ZN-S4</strain>
    </source>
</reference>
<feature type="domain" description="DUF3857" evidence="3">
    <location>
        <begin position="47"/>
        <end position="219"/>
    </location>
</feature>
<evidence type="ECO:0000313" key="5">
    <source>
        <dbReference type="Proteomes" id="UP001059745"/>
    </source>
</evidence>
<protein>
    <submittedName>
        <fullName evidence="4">DUF3857 domain-containing protein</fullName>
    </submittedName>
</protein>
<evidence type="ECO:0000259" key="3">
    <source>
        <dbReference type="Pfam" id="PF12969"/>
    </source>
</evidence>
<evidence type="ECO:0000313" key="4">
    <source>
        <dbReference type="EMBL" id="UWX73175.1"/>
    </source>
</evidence>
<dbReference type="Gene3D" id="2.60.120.1130">
    <property type="match status" value="1"/>
</dbReference>
<keyword evidence="1" id="KW-0732">Signal</keyword>
<dbReference type="InterPro" id="IPR002931">
    <property type="entry name" value="Transglutaminase-like"/>
</dbReference>
<dbReference type="AlphaFoldDB" id="A0AB38TYI7"/>
<accession>A0AB38TYI7</accession>
<feature type="chain" id="PRO_5044241448" evidence="1">
    <location>
        <begin position="28"/>
        <end position="634"/>
    </location>
</feature>
<organism evidence="4 5">
    <name type="scientific">Burkholderia gladioli</name>
    <name type="common">Pseudomonas marginata</name>
    <name type="synonym">Phytomonas marginata</name>
    <dbReference type="NCBI Taxonomy" id="28095"/>
    <lineage>
        <taxon>Bacteria</taxon>
        <taxon>Pseudomonadati</taxon>
        <taxon>Pseudomonadota</taxon>
        <taxon>Betaproteobacteria</taxon>
        <taxon>Burkholderiales</taxon>
        <taxon>Burkholderiaceae</taxon>
        <taxon>Burkholderia</taxon>
    </lineage>
</organism>
<dbReference type="RefSeq" id="WP_241163451.1">
    <property type="nucleotide sequence ID" value="NZ_CADEVX010000002.1"/>
</dbReference>
<evidence type="ECO:0000256" key="1">
    <source>
        <dbReference type="SAM" id="SignalP"/>
    </source>
</evidence>
<dbReference type="InterPro" id="IPR024618">
    <property type="entry name" value="DUF3857"/>
</dbReference>
<dbReference type="InterPro" id="IPR038765">
    <property type="entry name" value="Papain-like_cys_pep_sf"/>
</dbReference>
<dbReference type="EMBL" id="CP104215">
    <property type="protein sequence ID" value="UWX73175.1"/>
    <property type="molecule type" value="Genomic_DNA"/>
</dbReference>
<proteinExistence type="predicted"/>
<dbReference type="Proteomes" id="UP001059745">
    <property type="component" value="Chromosome 2"/>
</dbReference>
<dbReference type="PROSITE" id="PS51257">
    <property type="entry name" value="PROKAR_LIPOPROTEIN"/>
    <property type="match status" value="1"/>
</dbReference>
<dbReference type="Gene3D" id="2.60.40.3140">
    <property type="match status" value="1"/>
</dbReference>
<dbReference type="Gene3D" id="3.10.620.30">
    <property type="match status" value="1"/>
</dbReference>
<feature type="signal peptide" evidence="1">
    <location>
        <begin position="1"/>
        <end position="27"/>
    </location>
</feature>
<dbReference type="Pfam" id="PF01841">
    <property type="entry name" value="Transglut_core"/>
    <property type="match status" value="1"/>
</dbReference>
<name>A0AB38TYI7_BURGA</name>
<dbReference type="Pfam" id="PF12969">
    <property type="entry name" value="DUF3857"/>
    <property type="match status" value="1"/>
</dbReference>
<evidence type="ECO:0000259" key="2">
    <source>
        <dbReference type="Pfam" id="PF01841"/>
    </source>
</evidence>
<dbReference type="SUPFAM" id="SSF54001">
    <property type="entry name" value="Cysteine proteinases"/>
    <property type="match status" value="1"/>
</dbReference>